<dbReference type="PANTHER" id="PTHR36172:SF1">
    <property type="entry name" value="RESOLVASE-RELATED"/>
    <property type="match status" value="1"/>
</dbReference>
<accession>A0A1U7NG09</accession>
<organism evidence="2 3">
    <name type="scientific">Ileibacterium valens</name>
    <dbReference type="NCBI Taxonomy" id="1862668"/>
    <lineage>
        <taxon>Bacteria</taxon>
        <taxon>Bacillati</taxon>
        <taxon>Bacillota</taxon>
        <taxon>Erysipelotrichia</taxon>
        <taxon>Erysipelotrichales</taxon>
        <taxon>Erysipelotrichaceae</taxon>
        <taxon>Ileibacterium</taxon>
    </lineage>
</organism>
<dbReference type="RefSeq" id="WP_075819406.1">
    <property type="nucleotide sequence ID" value="NZ_CAOUMU010000076.1"/>
</dbReference>
<dbReference type="Proteomes" id="UP000186341">
    <property type="component" value="Unassembled WGS sequence"/>
</dbReference>
<protein>
    <recommendedName>
        <fullName evidence="1">Resolvase/invertase-type recombinase catalytic domain-containing protein</fullName>
    </recommendedName>
</protein>
<dbReference type="InterPro" id="IPR051491">
    <property type="entry name" value="Recombinase/Transposase-rel"/>
</dbReference>
<dbReference type="Gene3D" id="3.40.50.1390">
    <property type="entry name" value="Resolvase, N-terminal catalytic domain"/>
    <property type="match status" value="1"/>
</dbReference>
<dbReference type="SUPFAM" id="SSF53041">
    <property type="entry name" value="Resolvase-like"/>
    <property type="match status" value="1"/>
</dbReference>
<comment type="caution">
    <text evidence="2">The sequence shown here is derived from an EMBL/GenBank/DDBJ whole genome shotgun (WGS) entry which is preliminary data.</text>
</comment>
<dbReference type="NCBIfam" id="NF033518">
    <property type="entry name" value="transpos_IS607"/>
    <property type="match status" value="1"/>
</dbReference>
<dbReference type="InterPro" id="IPR009061">
    <property type="entry name" value="DNA-bd_dom_put_sf"/>
</dbReference>
<dbReference type="SUPFAM" id="SSF46955">
    <property type="entry name" value="Putative DNA-binding domain"/>
    <property type="match status" value="1"/>
</dbReference>
<evidence type="ECO:0000313" key="3">
    <source>
        <dbReference type="Proteomes" id="UP000186341"/>
    </source>
</evidence>
<dbReference type="InterPro" id="IPR041718">
    <property type="entry name" value="IS607_transposase-like"/>
</dbReference>
<dbReference type="Pfam" id="PF13411">
    <property type="entry name" value="MerR_1"/>
    <property type="match status" value="1"/>
</dbReference>
<dbReference type="GO" id="GO:0003677">
    <property type="term" value="F:DNA binding"/>
    <property type="evidence" value="ECO:0007669"/>
    <property type="project" value="InterPro"/>
</dbReference>
<gene>
    <name evidence="2" type="ORF">BO222_06325</name>
</gene>
<dbReference type="AlphaFoldDB" id="A0A1U7NG09"/>
<evidence type="ECO:0000259" key="1">
    <source>
        <dbReference type="PROSITE" id="PS51736"/>
    </source>
</evidence>
<proteinExistence type="predicted"/>
<dbReference type="EMBL" id="MPJW01000131">
    <property type="protein sequence ID" value="OLU39610.1"/>
    <property type="molecule type" value="Genomic_DNA"/>
</dbReference>
<dbReference type="InterPro" id="IPR000551">
    <property type="entry name" value="MerR-type_HTH_dom"/>
</dbReference>
<dbReference type="InterPro" id="IPR006119">
    <property type="entry name" value="Resolv_N"/>
</dbReference>
<dbReference type="Gene3D" id="1.10.287.2170">
    <property type="match status" value="1"/>
</dbReference>
<evidence type="ECO:0000313" key="2">
    <source>
        <dbReference type="EMBL" id="OLU39610.1"/>
    </source>
</evidence>
<dbReference type="GO" id="GO:0006355">
    <property type="term" value="P:regulation of DNA-templated transcription"/>
    <property type="evidence" value="ECO:0007669"/>
    <property type="project" value="InterPro"/>
</dbReference>
<dbReference type="PROSITE" id="PS51736">
    <property type="entry name" value="RECOMBINASES_3"/>
    <property type="match status" value="1"/>
</dbReference>
<dbReference type="Pfam" id="PF00239">
    <property type="entry name" value="Resolvase"/>
    <property type="match status" value="1"/>
</dbReference>
<feature type="domain" description="Resolvase/invertase-type recombinase catalytic" evidence="1">
    <location>
        <begin position="73"/>
        <end position="220"/>
    </location>
</feature>
<sequence>MIRLSELSKDFYKPGEAAKMLNVHVRTVQRYCDEGMMEFRLTETGRKMIYRDSLIRTLKAHQLLTDDSEDCRKDAVYARVSTHKQKERGDLDRQIEKVCAFAATRNPHNLVIYSDMASGLNDNRKALNALMNEVMKGNINRIFINNKDRLTRFGFNYLKSICEYNRTEIIIISSEENNRTMEEELAQDIVSIIHSFSGQLYGMRRTVRKMIDEELSENRK</sequence>
<dbReference type="OrthoDB" id="3575335at2"/>
<dbReference type="GeneID" id="82202817"/>
<dbReference type="GO" id="GO:0000150">
    <property type="term" value="F:DNA strand exchange activity"/>
    <property type="evidence" value="ECO:0007669"/>
    <property type="project" value="InterPro"/>
</dbReference>
<dbReference type="Gene3D" id="1.10.1660.10">
    <property type="match status" value="1"/>
</dbReference>
<dbReference type="SMART" id="SM00857">
    <property type="entry name" value="Resolvase"/>
    <property type="match status" value="1"/>
</dbReference>
<dbReference type="InterPro" id="IPR036162">
    <property type="entry name" value="Resolvase-like_N_sf"/>
</dbReference>
<dbReference type="CDD" id="cd03769">
    <property type="entry name" value="SR_IS607_transposase_like"/>
    <property type="match status" value="1"/>
</dbReference>
<name>A0A1U7NG09_9FIRM</name>
<dbReference type="PANTHER" id="PTHR36172">
    <property type="match status" value="1"/>
</dbReference>
<dbReference type="InterPro" id="IPR048046">
    <property type="entry name" value="Transpos_IS607"/>
</dbReference>
<keyword evidence="3" id="KW-1185">Reference proteome</keyword>
<reference evidence="2 3" key="1">
    <citation type="submission" date="2016-11" db="EMBL/GenBank/DDBJ databases">
        <title>Description of two novel members of the family Erysipelotrichaceae: Ileibacterium lipovorans gen. nov., sp. nov. and Dubosiella newyorkensis, gen. nov., sp. nov.</title>
        <authorList>
            <person name="Cox L.M."/>
            <person name="Sohn J."/>
            <person name="Tyrrell K.L."/>
            <person name="Citron D.M."/>
            <person name="Lawson P.A."/>
            <person name="Patel N.B."/>
            <person name="Iizumi T."/>
            <person name="Perez-Perez G.I."/>
            <person name="Goldstein E.J."/>
            <person name="Blaser M.J."/>
        </authorList>
    </citation>
    <scope>NUCLEOTIDE SEQUENCE [LARGE SCALE GENOMIC DNA]</scope>
    <source>
        <strain evidence="2 3">NYU-BL-A3</strain>
    </source>
</reference>